<evidence type="ECO:0000313" key="3">
    <source>
        <dbReference type="Proteomes" id="UP000625711"/>
    </source>
</evidence>
<protein>
    <submittedName>
        <fullName evidence="1">Uncharacterized protein</fullName>
    </submittedName>
</protein>
<dbReference type="EMBL" id="JAACXV010016987">
    <property type="protein sequence ID" value="KAF7264451.1"/>
    <property type="molecule type" value="Genomic_DNA"/>
</dbReference>
<dbReference type="AlphaFoldDB" id="A0A834M1U3"/>
<evidence type="ECO:0000313" key="2">
    <source>
        <dbReference type="EMBL" id="KAF7264454.1"/>
    </source>
</evidence>
<dbReference type="EMBL" id="JAACXV010016986">
    <property type="protein sequence ID" value="KAF7264454.1"/>
    <property type="molecule type" value="Genomic_DNA"/>
</dbReference>
<organism evidence="1 3">
    <name type="scientific">Rhynchophorus ferrugineus</name>
    <name type="common">Red palm weevil</name>
    <name type="synonym">Curculio ferrugineus</name>
    <dbReference type="NCBI Taxonomy" id="354439"/>
    <lineage>
        <taxon>Eukaryota</taxon>
        <taxon>Metazoa</taxon>
        <taxon>Ecdysozoa</taxon>
        <taxon>Arthropoda</taxon>
        <taxon>Hexapoda</taxon>
        <taxon>Insecta</taxon>
        <taxon>Pterygota</taxon>
        <taxon>Neoptera</taxon>
        <taxon>Endopterygota</taxon>
        <taxon>Coleoptera</taxon>
        <taxon>Polyphaga</taxon>
        <taxon>Cucujiformia</taxon>
        <taxon>Curculionidae</taxon>
        <taxon>Dryophthorinae</taxon>
        <taxon>Rhynchophorus</taxon>
    </lineage>
</organism>
<gene>
    <name evidence="2" type="ORF">GWI33_023201</name>
    <name evidence="1" type="ORF">GWI33_023203</name>
</gene>
<sequence length="99" mass="10597">MDDNAQDKEQGTSSLSDADIIVLCGMGEVGTSPNIMRLSLNAAVKPPSKHRQDDPAYLAARIPAAPDLLSRSSATGPPTTIELPGPVFLLKWENRPDWA</sequence>
<name>A0A834M1U3_RHYFE</name>
<proteinExistence type="predicted"/>
<dbReference type="Proteomes" id="UP000625711">
    <property type="component" value="Unassembled WGS sequence"/>
</dbReference>
<accession>A0A834M1U3</accession>
<keyword evidence="3" id="KW-1185">Reference proteome</keyword>
<comment type="caution">
    <text evidence="1">The sequence shown here is derived from an EMBL/GenBank/DDBJ whole genome shotgun (WGS) entry which is preliminary data.</text>
</comment>
<reference evidence="1" key="1">
    <citation type="submission" date="2020-08" db="EMBL/GenBank/DDBJ databases">
        <title>Genome sequencing and assembly of the red palm weevil Rhynchophorus ferrugineus.</title>
        <authorList>
            <person name="Dias G.B."/>
            <person name="Bergman C.M."/>
            <person name="Manee M."/>
        </authorList>
    </citation>
    <scope>NUCLEOTIDE SEQUENCE</scope>
    <source>
        <strain evidence="1">AA-2017</strain>
        <tissue evidence="1">Whole larva</tissue>
    </source>
</reference>
<evidence type="ECO:0000313" key="1">
    <source>
        <dbReference type="EMBL" id="KAF7264451.1"/>
    </source>
</evidence>